<evidence type="ECO:0000313" key="7">
    <source>
        <dbReference type="Proteomes" id="UP000006048"/>
    </source>
</evidence>
<dbReference type="SUPFAM" id="SSF46689">
    <property type="entry name" value="Homeodomain-like"/>
    <property type="match status" value="1"/>
</dbReference>
<evidence type="ECO:0000256" key="4">
    <source>
        <dbReference type="SAM" id="Phobius"/>
    </source>
</evidence>
<dbReference type="PATRIC" id="fig|869212.3.peg.1651"/>
<dbReference type="GO" id="GO:0043565">
    <property type="term" value="F:sequence-specific DNA binding"/>
    <property type="evidence" value="ECO:0007669"/>
    <property type="project" value="InterPro"/>
</dbReference>
<keyword evidence="3" id="KW-0804">Transcription</keyword>
<dbReference type="PROSITE" id="PS01124">
    <property type="entry name" value="HTH_ARAC_FAMILY_2"/>
    <property type="match status" value="1"/>
</dbReference>
<protein>
    <submittedName>
        <fullName evidence="6">Transcriptional regulator, AraC family</fullName>
    </submittedName>
</protein>
<keyword evidence="4" id="KW-0472">Membrane</keyword>
<keyword evidence="4" id="KW-0812">Transmembrane</keyword>
<feature type="transmembrane region" description="Helical" evidence="4">
    <location>
        <begin position="93"/>
        <end position="113"/>
    </location>
</feature>
<dbReference type="SMART" id="SM00342">
    <property type="entry name" value="HTH_ARAC"/>
    <property type="match status" value="1"/>
</dbReference>
<dbReference type="HOGENOM" id="CLU_041408_2_1_12"/>
<dbReference type="AlphaFoldDB" id="I4B4U8"/>
<keyword evidence="4" id="KW-1133">Transmembrane helix</keyword>
<dbReference type="STRING" id="869212.Turpa_1657"/>
<reference evidence="6 7" key="1">
    <citation type="submission" date="2012-06" db="EMBL/GenBank/DDBJ databases">
        <title>The complete chromosome of genome of Turneriella parva DSM 21527.</title>
        <authorList>
            <consortium name="US DOE Joint Genome Institute (JGI-PGF)"/>
            <person name="Lucas S."/>
            <person name="Han J."/>
            <person name="Lapidus A."/>
            <person name="Bruce D."/>
            <person name="Goodwin L."/>
            <person name="Pitluck S."/>
            <person name="Peters L."/>
            <person name="Kyrpides N."/>
            <person name="Mavromatis K."/>
            <person name="Ivanova N."/>
            <person name="Mikhailova N."/>
            <person name="Chertkov O."/>
            <person name="Detter J.C."/>
            <person name="Tapia R."/>
            <person name="Han C."/>
            <person name="Land M."/>
            <person name="Hauser L."/>
            <person name="Markowitz V."/>
            <person name="Cheng J.-F."/>
            <person name="Hugenholtz P."/>
            <person name="Woyke T."/>
            <person name="Wu D."/>
            <person name="Gronow S."/>
            <person name="Wellnitz S."/>
            <person name="Brambilla E."/>
            <person name="Klenk H.-P."/>
            <person name="Eisen J.A."/>
        </authorList>
    </citation>
    <scope>NUCLEOTIDE SEQUENCE [LARGE SCALE GENOMIC DNA]</scope>
    <source>
        <strain evidence="7">ATCC BAA-1111 / DSM 21527 / NCTC 11395 / H</strain>
    </source>
</reference>
<dbReference type="EMBL" id="CP002959">
    <property type="protein sequence ID" value="AFM12305.1"/>
    <property type="molecule type" value="Genomic_DNA"/>
</dbReference>
<accession>I4B4U8</accession>
<feature type="domain" description="HTH araC/xylS-type" evidence="5">
    <location>
        <begin position="247"/>
        <end position="348"/>
    </location>
</feature>
<sequence>MEILFLFAVGQFLTIAVLLLRRRFEPGVVHLIALLVVYAATVLVGFLYSSQLIFRYPAFARLGFPLMALLGPLVFLLMADLTRERALGLLSRIFLFIVPAAELAYLVPFFLSPNEVKIRYLTEDLQQLHLDCLVLLYTSLAYNLGLFLWGWTRLLRRLPEGTAMFLRLGAYSVPALSLLVALISAFDRNLLNSGLFSGFMALVALIFSYLVLFRLVDPARVRASIAEGEKYQKSALGDDALARLGAKIEAAYDDQNIHQELDFSLARLAQALGEPAQSLSQVFTRHFNASFYEYTTRKRLQKFEQLLVKNPDETILSLAYQAGFGSKATFNAAFKNKHGISPSAYLKRLRQSQSSG</sequence>
<dbReference type="PANTHER" id="PTHR43280:SF2">
    <property type="entry name" value="HTH-TYPE TRANSCRIPTIONAL REGULATOR EXSA"/>
    <property type="match status" value="1"/>
</dbReference>
<dbReference type="Proteomes" id="UP000006048">
    <property type="component" value="Chromosome"/>
</dbReference>
<dbReference type="OrthoDB" id="6866685at2"/>
<feature type="transmembrane region" description="Helical" evidence="4">
    <location>
        <begin position="164"/>
        <end position="183"/>
    </location>
</feature>
<feature type="transmembrane region" description="Helical" evidence="4">
    <location>
        <begin position="28"/>
        <end position="50"/>
    </location>
</feature>
<dbReference type="Pfam" id="PF12833">
    <property type="entry name" value="HTH_18"/>
    <property type="match status" value="1"/>
</dbReference>
<dbReference type="RefSeq" id="WP_014802816.1">
    <property type="nucleotide sequence ID" value="NC_018020.1"/>
</dbReference>
<dbReference type="GO" id="GO:0003700">
    <property type="term" value="F:DNA-binding transcription factor activity"/>
    <property type="evidence" value="ECO:0007669"/>
    <property type="project" value="InterPro"/>
</dbReference>
<name>I4B4U8_TURPD</name>
<keyword evidence="7" id="KW-1185">Reference proteome</keyword>
<evidence type="ECO:0000259" key="5">
    <source>
        <dbReference type="PROSITE" id="PS01124"/>
    </source>
</evidence>
<organism evidence="6 7">
    <name type="scientific">Turneriella parva (strain ATCC BAA-1111 / DSM 21527 / NCTC 11395 / H)</name>
    <name type="common">Leptospira parva</name>
    <dbReference type="NCBI Taxonomy" id="869212"/>
    <lineage>
        <taxon>Bacteria</taxon>
        <taxon>Pseudomonadati</taxon>
        <taxon>Spirochaetota</taxon>
        <taxon>Spirochaetia</taxon>
        <taxon>Leptospirales</taxon>
        <taxon>Leptospiraceae</taxon>
        <taxon>Turneriella</taxon>
    </lineage>
</organism>
<evidence type="ECO:0000313" key="6">
    <source>
        <dbReference type="EMBL" id="AFM12305.1"/>
    </source>
</evidence>
<keyword evidence="2" id="KW-0238">DNA-binding</keyword>
<feature type="transmembrane region" description="Helical" evidence="4">
    <location>
        <begin position="133"/>
        <end position="152"/>
    </location>
</feature>
<proteinExistence type="predicted"/>
<dbReference type="PANTHER" id="PTHR43280">
    <property type="entry name" value="ARAC-FAMILY TRANSCRIPTIONAL REGULATOR"/>
    <property type="match status" value="1"/>
</dbReference>
<dbReference type="KEGG" id="tpx:Turpa_1657"/>
<feature type="transmembrane region" description="Helical" evidence="4">
    <location>
        <begin position="195"/>
        <end position="216"/>
    </location>
</feature>
<dbReference type="InterPro" id="IPR009057">
    <property type="entry name" value="Homeodomain-like_sf"/>
</dbReference>
<gene>
    <name evidence="6" type="ordered locus">Turpa_1657</name>
</gene>
<dbReference type="InterPro" id="IPR018060">
    <property type="entry name" value="HTH_AraC"/>
</dbReference>
<evidence type="ECO:0000256" key="2">
    <source>
        <dbReference type="ARBA" id="ARBA00023125"/>
    </source>
</evidence>
<evidence type="ECO:0000256" key="3">
    <source>
        <dbReference type="ARBA" id="ARBA00023163"/>
    </source>
</evidence>
<feature type="transmembrane region" description="Helical" evidence="4">
    <location>
        <begin position="6"/>
        <end position="21"/>
    </location>
</feature>
<evidence type="ECO:0000256" key="1">
    <source>
        <dbReference type="ARBA" id="ARBA00023015"/>
    </source>
</evidence>
<dbReference type="Gene3D" id="1.10.10.60">
    <property type="entry name" value="Homeodomain-like"/>
    <property type="match status" value="1"/>
</dbReference>
<feature type="transmembrane region" description="Helical" evidence="4">
    <location>
        <begin position="62"/>
        <end position="81"/>
    </location>
</feature>
<keyword evidence="1" id="KW-0805">Transcription regulation</keyword>